<dbReference type="AlphaFoldDB" id="A0A6M3Y0R1"/>
<reference evidence="1" key="1">
    <citation type="submission" date="2020-03" db="EMBL/GenBank/DDBJ databases">
        <title>The deep terrestrial virosphere.</title>
        <authorList>
            <person name="Holmfeldt K."/>
            <person name="Nilsson E."/>
            <person name="Simone D."/>
            <person name="Lopez-Fernandez M."/>
            <person name="Wu X."/>
            <person name="de Brujin I."/>
            <person name="Lundin D."/>
            <person name="Andersson A."/>
            <person name="Bertilsson S."/>
            <person name="Dopson M."/>
        </authorList>
    </citation>
    <scope>NUCLEOTIDE SEQUENCE</scope>
    <source>
        <strain evidence="1">TM448B04827</strain>
    </source>
</reference>
<protein>
    <submittedName>
        <fullName evidence="1">Uncharacterized protein</fullName>
    </submittedName>
</protein>
<dbReference type="EMBL" id="MT145106">
    <property type="protein sequence ID" value="QJI03642.1"/>
    <property type="molecule type" value="Genomic_DNA"/>
</dbReference>
<evidence type="ECO:0000313" key="1">
    <source>
        <dbReference type="EMBL" id="QJI03642.1"/>
    </source>
</evidence>
<organism evidence="1">
    <name type="scientific">viral metagenome</name>
    <dbReference type="NCBI Taxonomy" id="1070528"/>
    <lineage>
        <taxon>unclassified sequences</taxon>
        <taxon>metagenomes</taxon>
        <taxon>organismal metagenomes</taxon>
    </lineage>
</organism>
<sequence>MSKEKDKAAKPKVEAEIKIPAPTEDVETLIQKAKAEVKKPIIEEVRKKRGRPKKKPKPELDMKKYGAYPIAKTVNSFLVRIANGVIGAAKGLPLTKEEKLKDEDCEIGEALCYTFEYYGLEITHPIFVILIATGTFGWAITDKILKVREEKATIAKAMVR</sequence>
<proteinExistence type="predicted"/>
<name>A0A6M3Y0R1_9ZZZZ</name>
<accession>A0A6M3Y0R1</accession>
<gene>
    <name evidence="1" type="ORF">TM448B04827_0005</name>
</gene>